<evidence type="ECO:0000256" key="3">
    <source>
        <dbReference type="SAM" id="MobiDB-lite"/>
    </source>
</evidence>
<dbReference type="Gene3D" id="1.20.5.170">
    <property type="match status" value="1"/>
</dbReference>
<dbReference type="InterPro" id="IPR001668">
    <property type="entry name" value="Mob_Pre"/>
</dbReference>
<comment type="similarity">
    <text evidence="1">Belongs to the plasmid mobilization pre family.</text>
</comment>
<dbReference type="Gene3D" id="3.30.930.30">
    <property type="match status" value="1"/>
</dbReference>
<name>A0A9D2F5X0_9ENTE</name>
<sequence>MAKAILRVSGIKTTGDLRGIGKHNVDRISETNSDIDRERSHENITLKSCGGNYNFMFEEVTSDLKKQHDEQMKTTRKSRQKSFHNKINDDKSDVACEFLLSASPEYFEGKSKGEIENWAKTSLDFITEKIGIEEKNVLHAVVHMDEKTPHLHVVAVPLVKKYDGRRKEDVLTISRKHFIKNREEMAQVQTDYVDHLKENGIDLERGQEKSGAKHLDVTRYKLQETQKDLKELEVNLGAKEKDLLEKNQQLASIDQKVKMNLEAVPDRNFRFKKDLPKEIKTEVKPKMIGKPEIIKTETENTVFSPKQLKSMENQINAAVTIKKDYERLQTTDLVKENQNLRRYAIDSVSENKQLKSEIVKLKTQNNELRSEVSRLKDHISDLKHEIGSIYKTTKEYFQARTSDFKRHVRDFVSKVSEKEPQGHFEQLHKRERRREQDRGMER</sequence>
<evidence type="ECO:0000256" key="2">
    <source>
        <dbReference type="SAM" id="Coils"/>
    </source>
</evidence>
<comment type="caution">
    <text evidence="4">The sequence shown here is derived from an EMBL/GenBank/DDBJ whole genome shotgun (WGS) entry which is preliminary data.</text>
</comment>
<evidence type="ECO:0000256" key="1">
    <source>
        <dbReference type="ARBA" id="ARBA00010657"/>
    </source>
</evidence>
<dbReference type="AlphaFoldDB" id="A0A9D2F5X0"/>
<dbReference type="CDD" id="cd17242">
    <property type="entry name" value="MobM_relaxase"/>
    <property type="match status" value="1"/>
</dbReference>
<organism evidence="4 5">
    <name type="scientific">Candidatus Enterococcus avicola</name>
    <dbReference type="NCBI Taxonomy" id="2838561"/>
    <lineage>
        <taxon>Bacteria</taxon>
        <taxon>Bacillati</taxon>
        <taxon>Bacillota</taxon>
        <taxon>Bacilli</taxon>
        <taxon>Lactobacillales</taxon>
        <taxon>Enterococcaceae</taxon>
        <taxon>Enterococcus</taxon>
    </lineage>
</organism>
<dbReference type="EMBL" id="DXBN01000097">
    <property type="protein sequence ID" value="HIZ53104.1"/>
    <property type="molecule type" value="Genomic_DNA"/>
</dbReference>
<dbReference type="NCBIfam" id="NF041497">
    <property type="entry name" value="MobV"/>
    <property type="match status" value="1"/>
</dbReference>
<dbReference type="GO" id="GO:0003677">
    <property type="term" value="F:DNA binding"/>
    <property type="evidence" value="ECO:0007669"/>
    <property type="project" value="InterPro"/>
</dbReference>
<dbReference type="GO" id="GO:0006310">
    <property type="term" value="P:DNA recombination"/>
    <property type="evidence" value="ECO:0007669"/>
    <property type="project" value="InterPro"/>
</dbReference>
<accession>A0A9D2F5X0</accession>
<dbReference type="Proteomes" id="UP000824063">
    <property type="component" value="Unassembled WGS sequence"/>
</dbReference>
<reference evidence="4" key="2">
    <citation type="submission" date="2021-04" db="EMBL/GenBank/DDBJ databases">
        <authorList>
            <person name="Gilroy R."/>
        </authorList>
    </citation>
    <scope>NUCLEOTIDE SEQUENCE</scope>
    <source>
        <strain evidence="4">CHK172-16539</strain>
    </source>
</reference>
<feature type="region of interest" description="Disordered" evidence="3">
    <location>
        <begin position="415"/>
        <end position="442"/>
    </location>
</feature>
<reference evidence="4" key="1">
    <citation type="journal article" date="2021" name="PeerJ">
        <title>Extensive microbial diversity within the chicken gut microbiome revealed by metagenomics and culture.</title>
        <authorList>
            <person name="Gilroy R."/>
            <person name="Ravi A."/>
            <person name="Getino M."/>
            <person name="Pursley I."/>
            <person name="Horton D.L."/>
            <person name="Alikhan N.F."/>
            <person name="Baker D."/>
            <person name="Gharbi K."/>
            <person name="Hall N."/>
            <person name="Watson M."/>
            <person name="Adriaenssens E.M."/>
            <person name="Foster-Nyarko E."/>
            <person name="Jarju S."/>
            <person name="Secka A."/>
            <person name="Antonio M."/>
            <person name="Oren A."/>
            <person name="Chaudhuri R.R."/>
            <person name="La Ragione R."/>
            <person name="Hildebrand F."/>
            <person name="Pallen M.J."/>
        </authorList>
    </citation>
    <scope>NUCLEOTIDE SEQUENCE</scope>
    <source>
        <strain evidence="4">CHK172-16539</strain>
    </source>
</reference>
<evidence type="ECO:0000313" key="4">
    <source>
        <dbReference type="EMBL" id="HIZ53104.1"/>
    </source>
</evidence>
<proteinExistence type="inferred from homology"/>
<feature type="coiled-coil region" evidence="2">
    <location>
        <begin position="308"/>
        <end position="385"/>
    </location>
</feature>
<evidence type="ECO:0000313" key="5">
    <source>
        <dbReference type="Proteomes" id="UP000824063"/>
    </source>
</evidence>
<gene>
    <name evidence="4" type="ORF">IAA20_04075</name>
</gene>
<keyword evidence="2" id="KW-0175">Coiled coil</keyword>
<dbReference type="Pfam" id="PF01076">
    <property type="entry name" value="Mob_Pre"/>
    <property type="match status" value="1"/>
</dbReference>
<feature type="coiled-coil region" evidence="2">
    <location>
        <begin position="215"/>
        <end position="249"/>
    </location>
</feature>
<protein>
    <submittedName>
        <fullName evidence="4">Plasmid recombination protein</fullName>
    </submittedName>
</protein>